<sequence length="307" mass="34090">MTQDSGKDPSALSAEWREWLVENLLLGVEAEELVEVLVKGGVDAELARSALLAETQDPHFQGVVRVAQMQRKMETLLDVYAEFFRQAGAHQQVDRHVALPAEAFFERYYFRNRPVVIQGALTEWTARGGWTLARITEQLGPVARPGEPLSVSLLERAEWKPLLEELHPPRGYAAEDLQASAPRLWLEPAGAELPLGPLRKNLLRCQLSGRSVLQLVPSFELHRITREEAGGSTEQEGAAPPTPALRLTVELAAGELLLLPVGWWYRLHAPEDSLAVTFEGFALREPNTVWKEPASETAPSGPPPRVR</sequence>
<accession>A0A085W2T2</accession>
<dbReference type="OrthoDB" id="118524at2"/>
<evidence type="ECO:0000313" key="2">
    <source>
        <dbReference type="Proteomes" id="UP000028725"/>
    </source>
</evidence>
<comment type="caution">
    <text evidence="1">The sequence shown here is derived from an EMBL/GenBank/DDBJ whole genome shotgun (WGS) entry which is preliminary data.</text>
</comment>
<evidence type="ECO:0000313" key="1">
    <source>
        <dbReference type="EMBL" id="KFE61995.1"/>
    </source>
</evidence>
<protein>
    <recommendedName>
        <fullName evidence="3">JmjC domain-containing protein</fullName>
    </recommendedName>
</protein>
<evidence type="ECO:0008006" key="3">
    <source>
        <dbReference type="Google" id="ProtNLM"/>
    </source>
</evidence>
<dbReference type="AlphaFoldDB" id="A0A085W2T2"/>
<keyword evidence="2" id="KW-1185">Reference proteome</keyword>
<proteinExistence type="predicted"/>
<dbReference type="Gene3D" id="2.60.120.650">
    <property type="entry name" value="Cupin"/>
    <property type="match status" value="2"/>
</dbReference>
<dbReference type="RefSeq" id="WP_044198258.1">
    <property type="nucleotide sequence ID" value="NZ_JMCB01000024.1"/>
</dbReference>
<organism evidence="1 2">
    <name type="scientific">Hyalangium minutum</name>
    <dbReference type="NCBI Taxonomy" id="394096"/>
    <lineage>
        <taxon>Bacteria</taxon>
        <taxon>Pseudomonadati</taxon>
        <taxon>Myxococcota</taxon>
        <taxon>Myxococcia</taxon>
        <taxon>Myxococcales</taxon>
        <taxon>Cystobacterineae</taxon>
        <taxon>Archangiaceae</taxon>
        <taxon>Hyalangium</taxon>
    </lineage>
</organism>
<reference evidence="1 2" key="1">
    <citation type="submission" date="2014-04" db="EMBL/GenBank/DDBJ databases">
        <title>Genome assembly of Hyalangium minutum DSM 14724.</title>
        <authorList>
            <person name="Sharma G."/>
            <person name="Subramanian S."/>
        </authorList>
    </citation>
    <scope>NUCLEOTIDE SEQUENCE [LARGE SCALE GENOMIC DNA]</scope>
    <source>
        <strain evidence="1 2">DSM 14724</strain>
    </source>
</reference>
<dbReference type="STRING" id="394096.DB31_4438"/>
<dbReference type="EMBL" id="JMCB01000024">
    <property type="protein sequence ID" value="KFE61995.1"/>
    <property type="molecule type" value="Genomic_DNA"/>
</dbReference>
<name>A0A085W2T2_9BACT</name>
<gene>
    <name evidence="1" type="ORF">DB31_4438</name>
</gene>
<dbReference type="Proteomes" id="UP000028725">
    <property type="component" value="Unassembled WGS sequence"/>
</dbReference>
<dbReference type="SUPFAM" id="SSF51197">
    <property type="entry name" value="Clavaminate synthase-like"/>
    <property type="match status" value="1"/>
</dbReference>